<dbReference type="InterPro" id="IPR003594">
    <property type="entry name" value="HATPase_dom"/>
</dbReference>
<dbReference type="InterPro" id="IPR035965">
    <property type="entry name" value="PAS-like_dom_sf"/>
</dbReference>
<protein>
    <recommendedName>
        <fullName evidence="3">histidine kinase</fullName>
        <ecNumber evidence="3">2.7.13.3</ecNumber>
    </recommendedName>
</protein>
<dbReference type="InterPro" id="IPR036641">
    <property type="entry name" value="HPT_dom_sf"/>
</dbReference>
<dbReference type="Gene3D" id="1.20.120.160">
    <property type="entry name" value="HPT domain"/>
    <property type="match status" value="1"/>
</dbReference>
<dbReference type="Proteomes" id="UP001301442">
    <property type="component" value="Chromosome"/>
</dbReference>
<dbReference type="SUPFAM" id="SSF55785">
    <property type="entry name" value="PYP-like sensor domain (PAS domain)"/>
    <property type="match status" value="2"/>
</dbReference>
<keyword evidence="8" id="KW-0067">ATP-binding</keyword>
<dbReference type="Pfam" id="PF02518">
    <property type="entry name" value="HATPase_c"/>
    <property type="match status" value="1"/>
</dbReference>
<accession>A0ABZ0GNT7</accession>
<keyword evidence="7" id="KW-0547">Nucleotide-binding</keyword>
<feature type="domain" description="Response regulatory" evidence="17">
    <location>
        <begin position="1342"/>
        <end position="1456"/>
    </location>
</feature>
<keyword evidence="21" id="KW-1185">Reference proteome</keyword>
<comment type="subcellular location">
    <subcellularLocation>
        <location evidence="2">Cell membrane</location>
        <topology evidence="2">Multi-pass membrane protein</topology>
    </subcellularLocation>
</comment>
<dbReference type="CDD" id="cd17546">
    <property type="entry name" value="REC_hyHK_CKI1_RcsC-like"/>
    <property type="match status" value="2"/>
</dbReference>
<dbReference type="CDD" id="cd00082">
    <property type="entry name" value="HisKA"/>
    <property type="match status" value="1"/>
</dbReference>
<feature type="domain" description="PAS" evidence="18">
    <location>
        <begin position="681"/>
        <end position="756"/>
    </location>
</feature>
<evidence type="ECO:0000256" key="5">
    <source>
        <dbReference type="ARBA" id="ARBA00022553"/>
    </source>
</evidence>
<dbReference type="PROSITE" id="PS50110">
    <property type="entry name" value="RESPONSE_REGULATORY"/>
    <property type="match status" value="2"/>
</dbReference>
<evidence type="ECO:0000313" key="20">
    <source>
        <dbReference type="EMBL" id="WOH37577.1"/>
    </source>
</evidence>
<evidence type="ECO:0000313" key="21">
    <source>
        <dbReference type="Proteomes" id="UP001301442"/>
    </source>
</evidence>
<evidence type="ECO:0000256" key="10">
    <source>
        <dbReference type="ARBA" id="ARBA00023012"/>
    </source>
</evidence>
<keyword evidence="5 13" id="KW-0597">Phosphoprotein</keyword>
<feature type="signal peptide" evidence="15">
    <location>
        <begin position="1"/>
        <end position="25"/>
    </location>
</feature>
<gene>
    <name evidence="20" type="ORF">RI844_19785</name>
</gene>
<dbReference type="InterPro" id="IPR004358">
    <property type="entry name" value="Sig_transdc_His_kin-like_C"/>
</dbReference>
<feature type="modified residue" description="4-aspartylphosphate" evidence="13">
    <location>
        <position position="1391"/>
    </location>
</feature>
<feature type="domain" description="PAS" evidence="18">
    <location>
        <begin position="805"/>
        <end position="860"/>
    </location>
</feature>
<dbReference type="SMART" id="SM00388">
    <property type="entry name" value="HisKA"/>
    <property type="match status" value="1"/>
</dbReference>
<dbReference type="InterPro" id="IPR001638">
    <property type="entry name" value="Solute-binding_3/MltF_N"/>
</dbReference>
<keyword evidence="15" id="KW-0732">Signal</keyword>
<dbReference type="SUPFAM" id="SSF47384">
    <property type="entry name" value="Homodimeric domain of signal transducing histidine kinase"/>
    <property type="match status" value="1"/>
</dbReference>
<keyword evidence="11 14" id="KW-0472">Membrane</keyword>
<evidence type="ECO:0000256" key="4">
    <source>
        <dbReference type="ARBA" id="ARBA00022475"/>
    </source>
</evidence>
<dbReference type="Gene3D" id="3.40.50.2300">
    <property type="match status" value="2"/>
</dbReference>
<evidence type="ECO:0000256" key="1">
    <source>
        <dbReference type="ARBA" id="ARBA00000085"/>
    </source>
</evidence>
<feature type="domain" description="Response regulatory" evidence="17">
    <location>
        <begin position="1193"/>
        <end position="1314"/>
    </location>
</feature>
<dbReference type="PRINTS" id="PR00344">
    <property type="entry name" value="BCTRLSENSOR"/>
</dbReference>
<dbReference type="SUPFAM" id="SSF47226">
    <property type="entry name" value="Histidine-containing phosphotransfer domain, HPT domain"/>
    <property type="match status" value="1"/>
</dbReference>
<feature type="transmembrane region" description="Helical" evidence="14">
    <location>
        <begin position="276"/>
        <end position="294"/>
    </location>
</feature>
<evidence type="ECO:0000259" key="19">
    <source>
        <dbReference type="PROSITE" id="PS50894"/>
    </source>
</evidence>
<dbReference type="Pfam" id="PF01627">
    <property type="entry name" value="Hpt"/>
    <property type="match status" value="1"/>
</dbReference>
<feature type="chain" id="PRO_5046055898" description="histidine kinase" evidence="15">
    <location>
        <begin position="26"/>
        <end position="1694"/>
    </location>
</feature>
<dbReference type="PANTHER" id="PTHR45339">
    <property type="entry name" value="HYBRID SIGNAL TRANSDUCTION HISTIDINE KINASE J"/>
    <property type="match status" value="1"/>
</dbReference>
<dbReference type="SMART" id="SM00448">
    <property type="entry name" value="REC"/>
    <property type="match status" value="2"/>
</dbReference>
<keyword evidence="9 14" id="KW-1133">Transmembrane helix</keyword>
<dbReference type="Pfam" id="PF00989">
    <property type="entry name" value="PAS"/>
    <property type="match status" value="2"/>
</dbReference>
<comment type="catalytic activity">
    <reaction evidence="1">
        <text>ATP + protein L-histidine = ADP + protein N-phospho-L-histidine.</text>
        <dbReference type="EC" id="2.7.13.3"/>
    </reaction>
</comment>
<dbReference type="PANTHER" id="PTHR45339:SF1">
    <property type="entry name" value="HYBRID SIGNAL TRANSDUCTION HISTIDINE KINASE J"/>
    <property type="match status" value="1"/>
</dbReference>
<evidence type="ECO:0000256" key="13">
    <source>
        <dbReference type="PROSITE-ProRule" id="PRU00169"/>
    </source>
</evidence>
<sequence length="1694" mass="188785">MYSFKKIFFSSLCLLLQIVCLEINAQELSADLKAWAEKNPVISIAIDSSLAPLDYLDENDKATGIGALYRNELNKILPVKLEVTSALTFSEVLSEVQTHQVDALSLCSYTESRAGTVLFSKPILSRASILVVSKSSTIKTISDISKNNTIGVVKGFVNLEHAIALVGHNNSIQVDNLNFGLEQVHTGELDAFITSSVGLIYAEKDQVEDRFHTIPLNHLRAFDLGFCIDTNKPELQAILNWGIDQLGNDAWQNISYDWTNSLKKQPLASEAFSIDYQFYLFILAGILALIFMVIEGRKYADEIAIKFGTERFKAIYIMVVVLILSILIIAATWYLQDFKKQSSAKVEQILDLSQDRISNDLNNWYNSRLLLVKQVSRLPLFKQQVEALVTAKNSNDTNEISNVRDSLHQFFAQRPSTTLNARGYNIISTSGVNLLNHINELTGQQNAITQQRIDIFKQVLNGETKFIPAVKPHLTSSSEENRESFIYIASPVFDSDGNIIAVFALNFDPLKSFTSIFTQLKKGETFDAVAIDVNGQLVSGSRFQKALIKTKKISIKQSAILNVSLPDTQNNQIVQSTILGIGGKSFSGYLNYRNKLVVGTWKWHKLFNITTVVELDFEEFEEEYIQLRDVLFSILSVTIFILIALSSFMFIISRRANEINNRSKAELENLVAHRTEELANSERKNRSVLSSVADGIFGIDKQGNCVFFNESACTLLGFTEAEAIGQNYLNLFNHTNADGSENTIETSIIANAIKTQKTIRVSNNVFWHKDGEKIFVGYSVAPITSTDDGLVAVVAFSDISDRLKERERIDSLLETAPITMLVVNQSDLIVQANATTQRMLGFTPNELVGQPLSTLVPEHRRAEHHSFTLDYWKDPVIHRSGIDDGALDLLTKNGGSIEVESVYTPINIAEEQLLIISIRDITQENLAKKALVAAKQLSDEASKAKSDFLANMSHEIRTPMNAIIGMSHLALEYDLDNKPRNYIQKVHKAAESLLGIINDILDFSKIEAGKLDLERIDFHLEDVMHDLANIIGLQTHEKGLELLFNIAPDIPIYLTGDPLRLNQILINLASNAAKFTEQGQIVISIKLVELESKQVKLRFAIQDSGIGMSEEQLQKLFKSFSQADSSTTRKYGGTGLGLTICKKLVTLMGGDIWVESNVGKGSCFFFDVCLELPKGQVEQKFTEQQMQMLANKNVLIVDDNPMALEVLQAIMKSFKCNVITATNGLEAIAVAQAFDSEFDFALIDWKMPGIDGIKTIEKLKTLVSDKTKNFIMVTAHGREEIKRYAQDVGSDFIDSFIAKPVTASSVFDEMMHLMGQSFIETNRTLKRTNELRQDQQSLAGAKILLVEDNELNQELAMELLKQADIIVDLAENGEQAVNMANEQTYDGILMDLQMPIMDGYTATGIIRQEYPKLPILAMTANAMAGDKEKVVAAGMNDHIAKPINVGEMFAIMNKWIKPSGLSVTQKQGIAEQVKQIANIEKPVVTDITLVSFSHINISSGLAICNGNAELYTRLLKKFTSNQSSFYLSFNEAWSENQIKDATLIAHTLKGAAANIGAKVLHQQAGELESACVNEEETEVISSEFQLCSQKLQLVMTELNEFFEKQDSLENGATLNKDEPLFDLHALLPKLIELLALVNEFDADASELAEHIMKEIAAKDIKQNFKVVLKAIESYDFDQATVQLVQFLDKHNLEY</sequence>
<dbReference type="InterPro" id="IPR001789">
    <property type="entry name" value="Sig_transdc_resp-reg_receiver"/>
</dbReference>
<evidence type="ECO:0000256" key="7">
    <source>
        <dbReference type="ARBA" id="ARBA00022741"/>
    </source>
</evidence>
<dbReference type="InterPro" id="IPR001610">
    <property type="entry name" value="PAC"/>
</dbReference>
<evidence type="ECO:0000256" key="2">
    <source>
        <dbReference type="ARBA" id="ARBA00004651"/>
    </source>
</evidence>
<dbReference type="InterPro" id="IPR036890">
    <property type="entry name" value="HATPase_C_sf"/>
</dbReference>
<dbReference type="Pfam" id="PF00497">
    <property type="entry name" value="SBP_bac_3"/>
    <property type="match status" value="1"/>
</dbReference>
<dbReference type="Pfam" id="PF00512">
    <property type="entry name" value="HisKA"/>
    <property type="match status" value="1"/>
</dbReference>
<dbReference type="Gene3D" id="3.30.565.10">
    <property type="entry name" value="Histidine kinase-like ATPase, C-terminal domain"/>
    <property type="match status" value="1"/>
</dbReference>
<evidence type="ECO:0000256" key="11">
    <source>
        <dbReference type="ARBA" id="ARBA00023136"/>
    </source>
</evidence>
<reference evidence="20 21" key="1">
    <citation type="submission" date="2023-09" db="EMBL/GenBank/DDBJ databases">
        <authorList>
            <person name="Qi X."/>
        </authorList>
    </citation>
    <scope>NUCLEOTIDE SEQUENCE [LARGE SCALE GENOMIC DNA]</scope>
    <source>
        <strain evidence="20 21">S1-1</strain>
    </source>
</reference>
<dbReference type="SMART" id="SM00062">
    <property type="entry name" value="PBPb"/>
    <property type="match status" value="1"/>
</dbReference>
<name>A0ABZ0GNT7_9GAMM</name>
<dbReference type="InterPro" id="IPR011006">
    <property type="entry name" value="CheY-like_superfamily"/>
</dbReference>
<dbReference type="InterPro" id="IPR008207">
    <property type="entry name" value="Sig_transdc_His_kin_Hpt_dom"/>
</dbReference>
<dbReference type="EC" id="2.7.13.3" evidence="3"/>
<proteinExistence type="predicted"/>
<dbReference type="SUPFAM" id="SSF52172">
    <property type="entry name" value="CheY-like"/>
    <property type="match status" value="2"/>
</dbReference>
<keyword evidence="10" id="KW-0902">Two-component regulatory system</keyword>
<dbReference type="PROSITE" id="PS50894">
    <property type="entry name" value="HPT"/>
    <property type="match status" value="1"/>
</dbReference>
<dbReference type="PROSITE" id="PS50112">
    <property type="entry name" value="PAS"/>
    <property type="match status" value="2"/>
</dbReference>
<evidence type="ECO:0000259" key="17">
    <source>
        <dbReference type="PROSITE" id="PS50110"/>
    </source>
</evidence>
<feature type="modified residue" description="4-aspartylphosphate" evidence="13">
    <location>
        <position position="1244"/>
    </location>
</feature>
<feature type="domain" description="Histidine kinase" evidence="16">
    <location>
        <begin position="951"/>
        <end position="1172"/>
    </location>
</feature>
<keyword evidence="6 14" id="KW-0812">Transmembrane</keyword>
<dbReference type="RefSeq" id="WP_348396364.1">
    <property type="nucleotide sequence ID" value="NZ_CP136600.1"/>
</dbReference>
<dbReference type="CDD" id="cd00130">
    <property type="entry name" value="PAS"/>
    <property type="match status" value="2"/>
</dbReference>
<evidence type="ECO:0000256" key="15">
    <source>
        <dbReference type="SAM" id="SignalP"/>
    </source>
</evidence>
<dbReference type="CDD" id="cd16922">
    <property type="entry name" value="HATPase_EvgS-ArcB-TorS-like"/>
    <property type="match status" value="1"/>
</dbReference>
<dbReference type="InterPro" id="IPR000014">
    <property type="entry name" value="PAS"/>
</dbReference>
<dbReference type="EMBL" id="CP136600">
    <property type="protein sequence ID" value="WOH37577.1"/>
    <property type="molecule type" value="Genomic_DNA"/>
</dbReference>
<evidence type="ECO:0000259" key="18">
    <source>
        <dbReference type="PROSITE" id="PS50112"/>
    </source>
</evidence>
<dbReference type="SUPFAM" id="SSF55874">
    <property type="entry name" value="ATPase domain of HSP90 chaperone/DNA topoisomerase II/histidine kinase"/>
    <property type="match status" value="1"/>
</dbReference>
<feature type="transmembrane region" description="Helical" evidence="14">
    <location>
        <begin position="630"/>
        <end position="652"/>
    </location>
</feature>
<dbReference type="InterPro" id="IPR013767">
    <property type="entry name" value="PAS_fold"/>
</dbReference>
<organism evidence="20 21">
    <name type="scientific">Thalassotalea fonticola</name>
    <dbReference type="NCBI Taxonomy" id="3065649"/>
    <lineage>
        <taxon>Bacteria</taxon>
        <taxon>Pseudomonadati</taxon>
        <taxon>Pseudomonadota</taxon>
        <taxon>Gammaproteobacteria</taxon>
        <taxon>Alteromonadales</taxon>
        <taxon>Colwelliaceae</taxon>
        <taxon>Thalassotalea</taxon>
    </lineage>
</organism>
<dbReference type="NCBIfam" id="TIGR00229">
    <property type="entry name" value="sensory_box"/>
    <property type="match status" value="2"/>
</dbReference>
<dbReference type="Gene3D" id="3.40.190.10">
    <property type="entry name" value="Periplasmic binding protein-like II"/>
    <property type="match status" value="2"/>
</dbReference>
<feature type="modified residue" description="Phosphohistidine" evidence="12">
    <location>
        <position position="1546"/>
    </location>
</feature>
<evidence type="ECO:0000256" key="9">
    <source>
        <dbReference type="ARBA" id="ARBA00022989"/>
    </source>
</evidence>
<feature type="transmembrane region" description="Helical" evidence="14">
    <location>
        <begin position="315"/>
        <end position="335"/>
    </location>
</feature>
<evidence type="ECO:0000259" key="16">
    <source>
        <dbReference type="PROSITE" id="PS50109"/>
    </source>
</evidence>
<evidence type="ECO:0000256" key="6">
    <source>
        <dbReference type="ARBA" id="ARBA00022692"/>
    </source>
</evidence>
<dbReference type="Gene3D" id="3.30.450.20">
    <property type="entry name" value="PAS domain"/>
    <property type="match status" value="2"/>
</dbReference>
<evidence type="ECO:0000256" key="8">
    <source>
        <dbReference type="ARBA" id="ARBA00022840"/>
    </source>
</evidence>
<keyword evidence="4" id="KW-1003">Cell membrane</keyword>
<evidence type="ECO:0000256" key="12">
    <source>
        <dbReference type="PROSITE-ProRule" id="PRU00110"/>
    </source>
</evidence>
<dbReference type="InterPro" id="IPR036097">
    <property type="entry name" value="HisK_dim/P_sf"/>
</dbReference>
<evidence type="ECO:0000256" key="3">
    <source>
        <dbReference type="ARBA" id="ARBA00012438"/>
    </source>
</evidence>
<dbReference type="PROSITE" id="PS50109">
    <property type="entry name" value="HIS_KIN"/>
    <property type="match status" value="1"/>
</dbReference>
<dbReference type="InterPro" id="IPR003661">
    <property type="entry name" value="HisK_dim/P_dom"/>
</dbReference>
<dbReference type="Gene3D" id="1.10.287.130">
    <property type="match status" value="1"/>
</dbReference>
<dbReference type="SMART" id="SM00387">
    <property type="entry name" value="HATPase_c"/>
    <property type="match status" value="1"/>
</dbReference>
<dbReference type="SUPFAM" id="SSF53850">
    <property type="entry name" value="Periplasmic binding protein-like II"/>
    <property type="match status" value="1"/>
</dbReference>
<dbReference type="SMART" id="SM00091">
    <property type="entry name" value="PAS"/>
    <property type="match status" value="2"/>
</dbReference>
<dbReference type="SMART" id="SM00086">
    <property type="entry name" value="PAC"/>
    <property type="match status" value="2"/>
</dbReference>
<dbReference type="Pfam" id="PF00072">
    <property type="entry name" value="Response_reg"/>
    <property type="match status" value="2"/>
</dbReference>
<feature type="domain" description="HPt" evidence="19">
    <location>
        <begin position="1507"/>
        <end position="1608"/>
    </location>
</feature>
<evidence type="ECO:0000256" key="14">
    <source>
        <dbReference type="SAM" id="Phobius"/>
    </source>
</evidence>
<dbReference type="InterPro" id="IPR005467">
    <property type="entry name" value="His_kinase_dom"/>
</dbReference>